<dbReference type="PANTHER" id="PTHR38593">
    <property type="entry name" value="BLR2558 PROTEIN"/>
    <property type="match status" value="1"/>
</dbReference>
<dbReference type="EMBL" id="BOMI01000107">
    <property type="protein sequence ID" value="GID76684.1"/>
    <property type="molecule type" value="Genomic_DNA"/>
</dbReference>
<gene>
    <name evidence="3" type="ORF">Ade02nite_53250</name>
</gene>
<name>A0ABQ3Y9K7_9ACTN</name>
<dbReference type="Pfam" id="PF13628">
    <property type="entry name" value="DUF4142"/>
    <property type="match status" value="1"/>
</dbReference>
<dbReference type="PANTHER" id="PTHR38593:SF1">
    <property type="entry name" value="BLR2558 PROTEIN"/>
    <property type="match status" value="1"/>
</dbReference>
<keyword evidence="1" id="KW-0732">Signal</keyword>
<keyword evidence="4" id="KW-1185">Reference proteome</keyword>
<dbReference type="Proteomes" id="UP000609879">
    <property type="component" value="Unassembled WGS sequence"/>
</dbReference>
<sequence>MFRTLTALAAVGALLVPAQPVHAAPSSAAVASRPSLQDQAFLIAAHESHLFEIAGGRIAQRRGLTQAVNALGSRFIRDHTVMDRALTATAAELGVALPNQPNAAQRARLAQYEEYDADRFDIVFVLTQLLGHQAAVADGKREVREGSDPRVIKLARDAAPTITAHHHQLIAARLALQP</sequence>
<reference evidence="3 4" key="1">
    <citation type="submission" date="2021-01" db="EMBL/GenBank/DDBJ databases">
        <title>Whole genome shotgun sequence of Actinoplanes deccanensis NBRC 13994.</title>
        <authorList>
            <person name="Komaki H."/>
            <person name="Tamura T."/>
        </authorList>
    </citation>
    <scope>NUCLEOTIDE SEQUENCE [LARGE SCALE GENOMIC DNA]</scope>
    <source>
        <strain evidence="3 4">NBRC 13994</strain>
    </source>
</reference>
<comment type="caution">
    <text evidence="3">The sequence shown here is derived from an EMBL/GenBank/DDBJ whole genome shotgun (WGS) entry which is preliminary data.</text>
</comment>
<dbReference type="InterPro" id="IPR025419">
    <property type="entry name" value="DUF4142"/>
</dbReference>
<organism evidence="3 4">
    <name type="scientific">Paractinoplanes deccanensis</name>
    <dbReference type="NCBI Taxonomy" id="113561"/>
    <lineage>
        <taxon>Bacteria</taxon>
        <taxon>Bacillati</taxon>
        <taxon>Actinomycetota</taxon>
        <taxon>Actinomycetes</taxon>
        <taxon>Micromonosporales</taxon>
        <taxon>Micromonosporaceae</taxon>
        <taxon>Paractinoplanes</taxon>
    </lineage>
</organism>
<protein>
    <recommendedName>
        <fullName evidence="2">DUF4142 domain-containing protein</fullName>
    </recommendedName>
</protein>
<dbReference type="Gene3D" id="1.20.1260.10">
    <property type="match status" value="1"/>
</dbReference>
<dbReference type="InterPro" id="IPR012347">
    <property type="entry name" value="Ferritin-like"/>
</dbReference>
<feature type="domain" description="DUF4142" evidence="2">
    <location>
        <begin position="37"/>
        <end position="168"/>
    </location>
</feature>
<dbReference type="RefSeq" id="WP_203769559.1">
    <property type="nucleotide sequence ID" value="NZ_BAAABO010000029.1"/>
</dbReference>
<evidence type="ECO:0000313" key="4">
    <source>
        <dbReference type="Proteomes" id="UP000609879"/>
    </source>
</evidence>
<evidence type="ECO:0000259" key="2">
    <source>
        <dbReference type="Pfam" id="PF13628"/>
    </source>
</evidence>
<feature type="chain" id="PRO_5045631201" description="DUF4142 domain-containing protein" evidence="1">
    <location>
        <begin position="24"/>
        <end position="178"/>
    </location>
</feature>
<feature type="signal peptide" evidence="1">
    <location>
        <begin position="1"/>
        <end position="23"/>
    </location>
</feature>
<evidence type="ECO:0000256" key="1">
    <source>
        <dbReference type="SAM" id="SignalP"/>
    </source>
</evidence>
<evidence type="ECO:0000313" key="3">
    <source>
        <dbReference type="EMBL" id="GID76684.1"/>
    </source>
</evidence>
<accession>A0ABQ3Y9K7</accession>
<proteinExistence type="predicted"/>